<dbReference type="AlphaFoldDB" id="A0A9X2JEH5"/>
<feature type="compositionally biased region" description="Basic and acidic residues" evidence="1">
    <location>
        <begin position="109"/>
        <end position="124"/>
    </location>
</feature>
<dbReference type="RefSeq" id="WP_252851112.1">
    <property type="nucleotide sequence ID" value="NZ_JAMXLR010000015.1"/>
</dbReference>
<evidence type="ECO:0000256" key="1">
    <source>
        <dbReference type="SAM" id="MobiDB-lite"/>
    </source>
</evidence>
<evidence type="ECO:0000313" key="4">
    <source>
        <dbReference type="Proteomes" id="UP001155241"/>
    </source>
</evidence>
<evidence type="ECO:0000313" key="3">
    <source>
        <dbReference type="EMBL" id="MCO6043015.1"/>
    </source>
</evidence>
<evidence type="ECO:0000256" key="2">
    <source>
        <dbReference type="SAM" id="SignalP"/>
    </source>
</evidence>
<accession>A0A9X2JEH5</accession>
<dbReference type="EMBL" id="JAMXLR010000015">
    <property type="protein sequence ID" value="MCO6043015.1"/>
    <property type="molecule type" value="Genomic_DNA"/>
</dbReference>
<keyword evidence="4" id="KW-1185">Reference proteome</keyword>
<gene>
    <name evidence="3" type="ORF">NG895_03765</name>
</gene>
<feature type="chain" id="PRO_5040916373" evidence="2">
    <location>
        <begin position="27"/>
        <end position="134"/>
    </location>
</feature>
<protein>
    <submittedName>
        <fullName evidence="3">Uncharacterized protein</fullName>
    </submittedName>
</protein>
<keyword evidence="2" id="KW-0732">Signal</keyword>
<reference evidence="3" key="1">
    <citation type="submission" date="2022-06" db="EMBL/GenBank/DDBJ databases">
        <title>Aeoliella straminimaris, a novel planctomycete from sediments.</title>
        <authorList>
            <person name="Vitorino I.R."/>
            <person name="Lage O.M."/>
        </authorList>
    </citation>
    <scope>NUCLEOTIDE SEQUENCE</scope>
    <source>
        <strain evidence="3">ICT_H6.2</strain>
    </source>
</reference>
<dbReference type="Proteomes" id="UP001155241">
    <property type="component" value="Unassembled WGS sequence"/>
</dbReference>
<feature type="signal peptide" evidence="2">
    <location>
        <begin position="1"/>
        <end position="26"/>
    </location>
</feature>
<name>A0A9X2JEH5_9BACT</name>
<feature type="region of interest" description="Disordered" evidence="1">
    <location>
        <begin position="82"/>
        <end position="134"/>
    </location>
</feature>
<sequence>MKSVLRLSVVTAIVGLSFGLASDADARCCFLKKLFNRGCCAPTCCEPDPCGCESTPDCGCGAPVASDCGCGGMVVEEGVVVEEGAVPTEAASPSEEMQQVPEPPAEAPEGEKGDVFEGGTEKPAEAAAEGDAAT</sequence>
<proteinExistence type="predicted"/>
<feature type="compositionally biased region" description="Low complexity" evidence="1">
    <location>
        <begin position="125"/>
        <end position="134"/>
    </location>
</feature>
<comment type="caution">
    <text evidence="3">The sequence shown here is derived from an EMBL/GenBank/DDBJ whole genome shotgun (WGS) entry which is preliminary data.</text>
</comment>
<organism evidence="3 4">
    <name type="scientific">Aeoliella straminimaris</name>
    <dbReference type="NCBI Taxonomy" id="2954799"/>
    <lineage>
        <taxon>Bacteria</taxon>
        <taxon>Pseudomonadati</taxon>
        <taxon>Planctomycetota</taxon>
        <taxon>Planctomycetia</taxon>
        <taxon>Pirellulales</taxon>
        <taxon>Lacipirellulaceae</taxon>
        <taxon>Aeoliella</taxon>
    </lineage>
</organism>